<sequence>MTHPADDSADDPTPPDDAARFRATLVRVMAVQVVTLVVLWLAQRHYTV</sequence>
<dbReference type="EMBL" id="BRXS01000001">
    <property type="protein sequence ID" value="GLC24024.1"/>
    <property type="molecule type" value="Genomic_DNA"/>
</dbReference>
<keyword evidence="3" id="KW-1185">Reference proteome</keyword>
<organism evidence="2 3">
    <name type="scientific">Roseisolibacter agri</name>
    <dbReference type="NCBI Taxonomy" id="2014610"/>
    <lineage>
        <taxon>Bacteria</taxon>
        <taxon>Pseudomonadati</taxon>
        <taxon>Gemmatimonadota</taxon>
        <taxon>Gemmatimonadia</taxon>
        <taxon>Gemmatimonadales</taxon>
        <taxon>Gemmatimonadaceae</taxon>
        <taxon>Roseisolibacter</taxon>
    </lineage>
</organism>
<keyword evidence="1" id="KW-1133">Transmembrane helix</keyword>
<protein>
    <submittedName>
        <fullName evidence="2">Uncharacterized protein</fullName>
    </submittedName>
</protein>
<comment type="caution">
    <text evidence="2">The sequence shown here is derived from an EMBL/GenBank/DDBJ whole genome shotgun (WGS) entry which is preliminary data.</text>
</comment>
<evidence type="ECO:0000313" key="3">
    <source>
        <dbReference type="Proteomes" id="UP001161325"/>
    </source>
</evidence>
<reference evidence="2" key="1">
    <citation type="submission" date="2022-08" db="EMBL/GenBank/DDBJ databases">
        <title>Draft genome sequencing of Roseisolibacter agri AW1220.</title>
        <authorList>
            <person name="Tobiishi Y."/>
            <person name="Tonouchi A."/>
        </authorList>
    </citation>
    <scope>NUCLEOTIDE SEQUENCE</scope>
    <source>
        <strain evidence="2">AW1220</strain>
    </source>
</reference>
<dbReference type="RefSeq" id="WP_284348470.1">
    <property type="nucleotide sequence ID" value="NZ_BRXS01000001.1"/>
</dbReference>
<keyword evidence="1" id="KW-0472">Membrane</keyword>
<evidence type="ECO:0000313" key="2">
    <source>
        <dbReference type="EMBL" id="GLC24024.1"/>
    </source>
</evidence>
<dbReference type="AlphaFoldDB" id="A0AA37Q099"/>
<proteinExistence type="predicted"/>
<dbReference type="Proteomes" id="UP001161325">
    <property type="component" value="Unassembled WGS sequence"/>
</dbReference>
<gene>
    <name evidence="2" type="ORF">rosag_05370</name>
</gene>
<name>A0AA37Q099_9BACT</name>
<feature type="transmembrane region" description="Helical" evidence="1">
    <location>
        <begin position="24"/>
        <end position="42"/>
    </location>
</feature>
<accession>A0AA37Q099</accession>
<keyword evidence="1" id="KW-0812">Transmembrane</keyword>
<evidence type="ECO:0000256" key="1">
    <source>
        <dbReference type="SAM" id="Phobius"/>
    </source>
</evidence>